<dbReference type="EMBL" id="JAJVKT010000001">
    <property type="protein sequence ID" value="MCE7507019.1"/>
    <property type="molecule type" value="Genomic_DNA"/>
</dbReference>
<name>A0A9Q3W1X4_9GAMM</name>
<sequence length="119" mass="13738">MTTLLLNLRRVPDDEADEVRALLERHDILFYETTPSLWGVSAGGIWLTRPEDRQRAQALMAEYQQERGQRQRAAYEEARRLGTAPTLWRRLREQPVQALAMLLAVIALLLITLLPFLTL</sequence>
<dbReference type="Proteomes" id="UP001107961">
    <property type="component" value="Unassembled WGS sequence"/>
</dbReference>
<gene>
    <name evidence="2" type="ORF">LZG35_00110</name>
</gene>
<accession>A0A9Q3W1X4</accession>
<dbReference type="KEGG" id="axe:P40_05050"/>
<keyword evidence="3" id="KW-1185">Reference proteome</keyword>
<protein>
    <submittedName>
        <fullName evidence="2">DUF6164 family protein</fullName>
    </submittedName>
</protein>
<keyword evidence="1" id="KW-0812">Transmembrane</keyword>
<proteinExistence type="predicted"/>
<evidence type="ECO:0000313" key="2">
    <source>
        <dbReference type="EMBL" id="MCE7507019.1"/>
    </source>
</evidence>
<dbReference type="RefSeq" id="WP_080530560.1">
    <property type="nucleotide sequence ID" value="NZ_CP012331.1"/>
</dbReference>
<dbReference type="InterPro" id="IPR046162">
    <property type="entry name" value="DUF6164"/>
</dbReference>
<organism evidence="2 3">
    <name type="scientific">Alloalcanivorax xenomutans</name>
    <dbReference type="NCBI Taxonomy" id="1094342"/>
    <lineage>
        <taxon>Bacteria</taxon>
        <taxon>Pseudomonadati</taxon>
        <taxon>Pseudomonadota</taxon>
        <taxon>Gammaproteobacteria</taxon>
        <taxon>Oceanospirillales</taxon>
        <taxon>Alcanivoracaceae</taxon>
        <taxon>Alloalcanivorax</taxon>
    </lineage>
</organism>
<comment type="caution">
    <text evidence="2">The sequence shown here is derived from an EMBL/GenBank/DDBJ whole genome shotgun (WGS) entry which is preliminary data.</text>
</comment>
<feature type="transmembrane region" description="Helical" evidence="1">
    <location>
        <begin position="98"/>
        <end position="117"/>
    </location>
</feature>
<evidence type="ECO:0000256" key="1">
    <source>
        <dbReference type="SAM" id="Phobius"/>
    </source>
</evidence>
<dbReference type="AlphaFoldDB" id="A0A9Q3W1X4"/>
<dbReference type="Pfam" id="PF19661">
    <property type="entry name" value="DUF6164"/>
    <property type="match status" value="1"/>
</dbReference>
<keyword evidence="1" id="KW-0472">Membrane</keyword>
<reference evidence="2" key="1">
    <citation type="submission" date="2022-01" db="EMBL/GenBank/DDBJ databases">
        <authorList>
            <person name="Karlyshev A.V."/>
            <person name="Jaspars M."/>
        </authorList>
    </citation>
    <scope>NUCLEOTIDE SEQUENCE</scope>
    <source>
        <strain evidence="2">AGSA3-2</strain>
    </source>
</reference>
<evidence type="ECO:0000313" key="3">
    <source>
        <dbReference type="Proteomes" id="UP001107961"/>
    </source>
</evidence>
<keyword evidence="1" id="KW-1133">Transmembrane helix</keyword>